<dbReference type="CDD" id="cd00221">
    <property type="entry name" value="Vsr"/>
    <property type="match status" value="1"/>
</dbReference>
<name>A0AAD0GRB9_9PSED</name>
<evidence type="ECO:0000256" key="6">
    <source>
        <dbReference type="PIRNR" id="PIRNR018267"/>
    </source>
</evidence>
<dbReference type="Pfam" id="PF03852">
    <property type="entry name" value="Vsr"/>
    <property type="match status" value="1"/>
</dbReference>
<dbReference type="GO" id="GO:0016787">
    <property type="term" value="F:hydrolase activity"/>
    <property type="evidence" value="ECO:0007669"/>
    <property type="project" value="UniProtKB-KW"/>
</dbReference>
<protein>
    <recommendedName>
        <fullName evidence="6">Very short patch repair endonuclease</fullName>
        <ecNumber evidence="6">3.1.-.-</ecNumber>
    </recommendedName>
</protein>
<evidence type="ECO:0000256" key="2">
    <source>
        <dbReference type="ARBA" id="ARBA00022759"/>
    </source>
</evidence>
<keyword evidence="5 6" id="KW-0234">DNA repair</keyword>
<dbReference type="PIRSF" id="PIRSF018267">
    <property type="entry name" value="VSR_endonuc"/>
    <property type="match status" value="1"/>
</dbReference>
<dbReference type="REBASE" id="233827">
    <property type="entry name" value="V.PavR2ORF21485P"/>
</dbReference>
<dbReference type="EMBL" id="CP026562">
    <property type="protein sequence ID" value="AVB21502.1"/>
    <property type="molecule type" value="Genomic_DNA"/>
</dbReference>
<evidence type="ECO:0000313" key="7">
    <source>
        <dbReference type="EMBL" id="AVB21502.1"/>
    </source>
</evidence>
<dbReference type="RefSeq" id="WP_005740857.1">
    <property type="nucleotide sequence ID" value="NZ_CP026562.1"/>
</dbReference>
<keyword evidence="3 6" id="KW-0227">DNA damage</keyword>
<dbReference type="Gene3D" id="3.40.960.10">
    <property type="entry name" value="VSR Endonuclease"/>
    <property type="match status" value="1"/>
</dbReference>
<comment type="similarity">
    <text evidence="6">Belongs to the vsr family.</text>
</comment>
<organism evidence="7 8">
    <name type="scientific">Pseudomonas avellanae</name>
    <dbReference type="NCBI Taxonomy" id="46257"/>
    <lineage>
        <taxon>Bacteria</taxon>
        <taxon>Pseudomonadati</taxon>
        <taxon>Pseudomonadota</taxon>
        <taxon>Gammaproteobacteria</taxon>
        <taxon>Pseudomonadales</taxon>
        <taxon>Pseudomonadaceae</taxon>
        <taxon>Pseudomonas</taxon>
    </lineage>
</organism>
<dbReference type="NCBIfam" id="TIGR00632">
    <property type="entry name" value="vsr"/>
    <property type="match status" value="1"/>
</dbReference>
<dbReference type="Proteomes" id="UP000236903">
    <property type="component" value="Chromosome"/>
</dbReference>
<gene>
    <name evidence="7" type="ORF">BKM03_21490</name>
</gene>
<keyword evidence="1 6" id="KW-0540">Nuclease</keyword>
<reference evidence="7 8" key="1">
    <citation type="submission" date="2018-02" db="EMBL/GenBank/DDBJ databases">
        <title>Comparative genomics of Pseudomonas syringae.</title>
        <authorList>
            <person name="Hulin M.T."/>
        </authorList>
    </citation>
    <scope>NUCLEOTIDE SEQUENCE [LARGE SCALE GENOMIC DNA]</scope>
    <source>
        <strain evidence="7 8">R2leaf</strain>
    </source>
</reference>
<dbReference type="SUPFAM" id="SSF52980">
    <property type="entry name" value="Restriction endonuclease-like"/>
    <property type="match status" value="1"/>
</dbReference>
<evidence type="ECO:0000313" key="8">
    <source>
        <dbReference type="Proteomes" id="UP000236903"/>
    </source>
</evidence>
<evidence type="ECO:0000256" key="3">
    <source>
        <dbReference type="ARBA" id="ARBA00022763"/>
    </source>
</evidence>
<evidence type="ECO:0000256" key="5">
    <source>
        <dbReference type="ARBA" id="ARBA00023204"/>
    </source>
</evidence>
<dbReference type="InterPro" id="IPR011335">
    <property type="entry name" value="Restrct_endonuc-II-like"/>
</dbReference>
<evidence type="ECO:0000256" key="1">
    <source>
        <dbReference type="ARBA" id="ARBA00022722"/>
    </source>
</evidence>
<sequence>MDNVSPSVRSRMMAGIKAKNTKPELKIRKLLHAAGYRYRLHHKKLPGKPDIVMPKYKLCIFIQGCFWHRHQGCKYTTFPKSRVEFWEKKFRETVIRDSRNVSDLIQQGWRVFELWECGIKNNDNELEEILFLITKKSINHFIWPNHQLDNNKSKSSEVRC</sequence>
<keyword evidence="2 6" id="KW-0255">Endonuclease</keyword>
<keyword evidence="4 6" id="KW-0378">Hydrolase</keyword>
<accession>A0AAD0GRB9</accession>
<dbReference type="AlphaFoldDB" id="A0AAD0GRB9"/>
<dbReference type="GO" id="GO:0006298">
    <property type="term" value="P:mismatch repair"/>
    <property type="evidence" value="ECO:0007669"/>
    <property type="project" value="UniProtKB-UniRule"/>
</dbReference>
<dbReference type="EC" id="3.1.-.-" evidence="6"/>
<evidence type="ECO:0000256" key="4">
    <source>
        <dbReference type="ARBA" id="ARBA00022801"/>
    </source>
</evidence>
<dbReference type="GO" id="GO:0004519">
    <property type="term" value="F:endonuclease activity"/>
    <property type="evidence" value="ECO:0007669"/>
    <property type="project" value="UniProtKB-KW"/>
</dbReference>
<dbReference type="KEGG" id="pavl:BKM03_21490"/>
<comment type="function">
    <text evidence="6">May nick specific sequences that contain T:G mispairs resulting from m5C-deamination.</text>
</comment>
<dbReference type="InterPro" id="IPR004603">
    <property type="entry name" value="DNA_mismatch_endonuc_vsr"/>
</dbReference>
<proteinExistence type="inferred from homology"/>